<evidence type="ECO:0000256" key="3">
    <source>
        <dbReference type="SAM" id="Phobius"/>
    </source>
</evidence>
<dbReference type="Pfam" id="PF00069">
    <property type="entry name" value="Pkinase"/>
    <property type="match status" value="1"/>
</dbReference>
<dbReference type="PANTHER" id="PTHR44329">
    <property type="entry name" value="SERINE/THREONINE-PROTEIN KINASE TNNI3K-RELATED"/>
    <property type="match status" value="1"/>
</dbReference>
<accession>A0A8H7DC10</accession>
<keyword evidence="5" id="KW-0808">Transferase</keyword>
<dbReference type="GO" id="GO:0005524">
    <property type="term" value="F:ATP binding"/>
    <property type="evidence" value="ECO:0007669"/>
    <property type="project" value="UniProtKB-KW"/>
</dbReference>
<dbReference type="InterPro" id="IPR000719">
    <property type="entry name" value="Prot_kinase_dom"/>
</dbReference>
<dbReference type="InterPro" id="IPR011009">
    <property type="entry name" value="Kinase-like_dom_sf"/>
</dbReference>
<comment type="caution">
    <text evidence="5">The sequence shown here is derived from an EMBL/GenBank/DDBJ whole genome shotgun (WGS) entry which is preliminary data.</text>
</comment>
<dbReference type="SUPFAM" id="SSF56112">
    <property type="entry name" value="Protein kinase-like (PK-like)"/>
    <property type="match status" value="1"/>
</dbReference>
<dbReference type="InterPro" id="IPR008271">
    <property type="entry name" value="Ser/Thr_kinase_AS"/>
</dbReference>
<reference evidence="5" key="1">
    <citation type="submission" date="2020-05" db="EMBL/GenBank/DDBJ databases">
        <title>Mycena genomes resolve the evolution of fungal bioluminescence.</title>
        <authorList>
            <person name="Tsai I.J."/>
        </authorList>
    </citation>
    <scope>NUCLEOTIDE SEQUENCE</scope>
    <source>
        <strain evidence="5">160909Yilan</strain>
    </source>
</reference>
<keyword evidence="3" id="KW-0812">Transmembrane</keyword>
<dbReference type="EMBL" id="JACAZH010000004">
    <property type="protein sequence ID" value="KAF7369924.1"/>
    <property type="molecule type" value="Genomic_DNA"/>
</dbReference>
<dbReference type="AlphaFoldDB" id="A0A8H7DC10"/>
<dbReference type="PROSITE" id="PS50011">
    <property type="entry name" value="PROTEIN_KINASE_DOM"/>
    <property type="match status" value="1"/>
</dbReference>
<feature type="transmembrane region" description="Helical" evidence="3">
    <location>
        <begin position="16"/>
        <end position="34"/>
    </location>
</feature>
<dbReference type="Gene3D" id="1.10.510.10">
    <property type="entry name" value="Transferase(Phosphotransferase) domain 1"/>
    <property type="match status" value="1"/>
</dbReference>
<keyword evidence="2" id="KW-0067">ATP-binding</keyword>
<dbReference type="PROSITE" id="PS00108">
    <property type="entry name" value="PROTEIN_KINASE_ST"/>
    <property type="match status" value="1"/>
</dbReference>
<dbReference type="OrthoDB" id="5966500at2759"/>
<organism evidence="5 6">
    <name type="scientific">Mycena sanguinolenta</name>
    <dbReference type="NCBI Taxonomy" id="230812"/>
    <lineage>
        <taxon>Eukaryota</taxon>
        <taxon>Fungi</taxon>
        <taxon>Dikarya</taxon>
        <taxon>Basidiomycota</taxon>
        <taxon>Agaricomycotina</taxon>
        <taxon>Agaricomycetes</taxon>
        <taxon>Agaricomycetidae</taxon>
        <taxon>Agaricales</taxon>
        <taxon>Marasmiineae</taxon>
        <taxon>Mycenaceae</taxon>
        <taxon>Mycena</taxon>
    </lineage>
</organism>
<dbReference type="SMART" id="SM00220">
    <property type="entry name" value="S_TKc"/>
    <property type="match status" value="1"/>
</dbReference>
<dbReference type="Proteomes" id="UP000623467">
    <property type="component" value="Unassembled WGS sequence"/>
</dbReference>
<dbReference type="CDD" id="cd21037">
    <property type="entry name" value="MLKL_NTD"/>
    <property type="match status" value="1"/>
</dbReference>
<dbReference type="GO" id="GO:0004674">
    <property type="term" value="F:protein serine/threonine kinase activity"/>
    <property type="evidence" value="ECO:0007669"/>
    <property type="project" value="TreeGrafter"/>
</dbReference>
<name>A0A8H7DC10_9AGAR</name>
<keyword evidence="5" id="KW-0418">Kinase</keyword>
<evidence type="ECO:0000256" key="1">
    <source>
        <dbReference type="ARBA" id="ARBA00022741"/>
    </source>
</evidence>
<protein>
    <submittedName>
        <fullName evidence="5">TKL/TKL-ccin protein kinase</fullName>
    </submittedName>
</protein>
<sequence length="643" mass="71972">MLLSLTAAYLRSEDTAAAPLLYLVDALATIDSYVDTNSCRVFKFSVMLGFLATIVAYLATIFACTWVLAHLNAPLPGPSRFQLFWRRLIMTLIGIIVPELTGRFAARKCLPSRRLSIEFKFSSTQGFFLCTGGFVSSTGYPVATTVLSSKFQEAIRNVVERDLGHRSKSIACGQVVDTEDGEEVCFGHPCIAESISSQSLKGRVFRTDQFPFATGGNSNIYRGQLIHKTGKVQIAIKFIRVSNDRSGQFQLLQRLKRETRVWSALNHRNLLPFLGVWDEPVAPYPALIAPFYKSGDLGQYLRKCSTLDKEKMILGVAAGLEYLHRHEIVHGDLKVHNVLIDKHGAPCICDFGISKIMNLQGFTTASTGTTPYMAPELFVVLSDMSSETFDRSSMTTSSDIYSFGLLVLEIVTTKPPKHRPNRPILTATAHNNLRPRRSDYDSDVVSSELWDVLDACWEPDPSLRPAIGDIILRMPLDTSDIRIATQFAKIPALLHAAESLCAIIRDCQKLSQNRHAARQLANRCHRLLLELLELYTDSESMQSTIDEVTRCLMSIQTNISLKQMDSRMLSIQKQEEVGDTIAGCHFALEICSKQFQLIPHLGVYEDAHYYSNNRKDHDQVLDYLAAIQEISMADRTNTRPLMS</sequence>
<evidence type="ECO:0000259" key="4">
    <source>
        <dbReference type="PROSITE" id="PS50011"/>
    </source>
</evidence>
<dbReference type="InterPro" id="IPR059179">
    <property type="entry name" value="MLKL-like_MCAfunc"/>
</dbReference>
<feature type="transmembrane region" description="Helical" evidence="3">
    <location>
        <begin position="127"/>
        <end position="147"/>
    </location>
</feature>
<feature type="transmembrane region" description="Helical" evidence="3">
    <location>
        <begin position="46"/>
        <end position="68"/>
    </location>
</feature>
<keyword evidence="6" id="KW-1185">Reference proteome</keyword>
<keyword evidence="3" id="KW-0472">Membrane</keyword>
<dbReference type="PANTHER" id="PTHR44329:SF298">
    <property type="entry name" value="MIXED LINEAGE KINASE DOMAIN-LIKE PROTEIN"/>
    <property type="match status" value="1"/>
</dbReference>
<evidence type="ECO:0000313" key="6">
    <source>
        <dbReference type="Proteomes" id="UP000623467"/>
    </source>
</evidence>
<feature type="transmembrane region" description="Helical" evidence="3">
    <location>
        <begin position="88"/>
        <end position="106"/>
    </location>
</feature>
<evidence type="ECO:0000313" key="5">
    <source>
        <dbReference type="EMBL" id="KAF7369924.1"/>
    </source>
</evidence>
<keyword evidence="3" id="KW-1133">Transmembrane helix</keyword>
<proteinExistence type="predicted"/>
<feature type="domain" description="Protein kinase" evidence="4">
    <location>
        <begin position="206"/>
        <end position="477"/>
    </location>
</feature>
<gene>
    <name evidence="5" type="ORF">MSAN_00621900</name>
</gene>
<keyword evidence="1" id="KW-0547">Nucleotide-binding</keyword>
<dbReference type="InterPro" id="IPR051681">
    <property type="entry name" value="Ser/Thr_Kinases-Pseudokinases"/>
</dbReference>
<evidence type="ECO:0000256" key="2">
    <source>
        <dbReference type="ARBA" id="ARBA00022840"/>
    </source>
</evidence>